<name>A0ABN9U2S7_9DINO</name>
<dbReference type="EMBL" id="CAUYUJ010015330">
    <property type="protein sequence ID" value="CAK0852672.1"/>
    <property type="molecule type" value="Genomic_DNA"/>
</dbReference>
<proteinExistence type="predicted"/>
<protein>
    <submittedName>
        <fullName evidence="2">Uncharacterized protein</fullName>
    </submittedName>
</protein>
<feature type="region of interest" description="Disordered" evidence="1">
    <location>
        <begin position="1"/>
        <end position="25"/>
    </location>
</feature>
<feature type="non-terminal residue" evidence="2">
    <location>
        <position position="51"/>
    </location>
</feature>
<sequence length="51" mass="5273">RQARWRTTSMWARHGAKPLSQQAPAAAAGKAGVRLACPTCPGTPFASPSAP</sequence>
<evidence type="ECO:0000256" key="1">
    <source>
        <dbReference type="SAM" id="MobiDB-lite"/>
    </source>
</evidence>
<reference evidence="2" key="1">
    <citation type="submission" date="2023-10" db="EMBL/GenBank/DDBJ databases">
        <authorList>
            <person name="Chen Y."/>
            <person name="Shah S."/>
            <person name="Dougan E. K."/>
            <person name="Thang M."/>
            <person name="Chan C."/>
        </authorList>
    </citation>
    <scope>NUCLEOTIDE SEQUENCE [LARGE SCALE GENOMIC DNA]</scope>
</reference>
<feature type="non-terminal residue" evidence="2">
    <location>
        <position position="1"/>
    </location>
</feature>
<evidence type="ECO:0000313" key="3">
    <source>
        <dbReference type="Proteomes" id="UP001189429"/>
    </source>
</evidence>
<gene>
    <name evidence="2" type="ORF">PCOR1329_LOCUS44384</name>
</gene>
<accession>A0ABN9U2S7</accession>
<keyword evidence="3" id="KW-1185">Reference proteome</keyword>
<comment type="caution">
    <text evidence="2">The sequence shown here is derived from an EMBL/GenBank/DDBJ whole genome shotgun (WGS) entry which is preliminary data.</text>
</comment>
<feature type="compositionally biased region" description="Polar residues" evidence="1">
    <location>
        <begin position="1"/>
        <end position="10"/>
    </location>
</feature>
<evidence type="ECO:0000313" key="2">
    <source>
        <dbReference type="EMBL" id="CAK0852672.1"/>
    </source>
</evidence>
<dbReference type="Proteomes" id="UP001189429">
    <property type="component" value="Unassembled WGS sequence"/>
</dbReference>
<organism evidence="2 3">
    <name type="scientific">Prorocentrum cordatum</name>
    <dbReference type="NCBI Taxonomy" id="2364126"/>
    <lineage>
        <taxon>Eukaryota</taxon>
        <taxon>Sar</taxon>
        <taxon>Alveolata</taxon>
        <taxon>Dinophyceae</taxon>
        <taxon>Prorocentrales</taxon>
        <taxon>Prorocentraceae</taxon>
        <taxon>Prorocentrum</taxon>
    </lineage>
</organism>